<evidence type="ECO:0000256" key="3">
    <source>
        <dbReference type="ARBA" id="ARBA00022989"/>
    </source>
</evidence>
<dbReference type="AlphaFoldDB" id="A0A0J6EZU9"/>
<feature type="transmembrane region" description="Helical" evidence="5">
    <location>
        <begin position="301"/>
        <end position="319"/>
    </location>
</feature>
<dbReference type="PANTHER" id="PTHR43027:SF1">
    <property type="entry name" value="DOXORUBICIN RESISTANCE ABC TRANSPORTER PERMEASE PROTEIN DRRC-RELATED"/>
    <property type="match status" value="1"/>
</dbReference>
<dbReference type="InterPro" id="IPR013525">
    <property type="entry name" value="ABC2_TM"/>
</dbReference>
<keyword evidence="2 5" id="KW-0812">Transmembrane</keyword>
<comment type="subcellular location">
    <subcellularLocation>
        <location evidence="1">Membrane</location>
        <topology evidence="1">Multi-pass membrane protein</topology>
    </subcellularLocation>
</comment>
<reference evidence="7 9" key="1">
    <citation type="journal article" date="2015" name="Int. J. Syst. Evol. Microbiol.">
        <title>Bacillus glycinifermentans sp. nov., isolated from fermented soybean paste.</title>
        <authorList>
            <person name="Kim S.J."/>
            <person name="Dunlap C.A."/>
            <person name="Kwon S.W."/>
            <person name="Rooney A.P."/>
        </authorList>
    </citation>
    <scope>NUCLEOTIDE SEQUENCE [LARGE SCALE GENOMIC DNA]</scope>
    <source>
        <strain evidence="7 9">GO-13</strain>
    </source>
</reference>
<dbReference type="OrthoDB" id="1655516at2"/>
<reference evidence="8 10" key="3">
    <citation type="submission" date="2023-03" db="EMBL/GenBank/DDBJ databases">
        <title>Agriculturally important microbes genome sequencing.</title>
        <authorList>
            <person name="Dunlap C."/>
        </authorList>
    </citation>
    <scope>NUCLEOTIDE SEQUENCE [LARGE SCALE GENOMIC DNA]</scope>
    <source>
        <strain evidence="8 10">CBP-3203</strain>
    </source>
</reference>
<keyword evidence="10" id="KW-1185">Reference proteome</keyword>
<feature type="transmembrane region" description="Helical" evidence="5">
    <location>
        <begin position="177"/>
        <end position="199"/>
    </location>
</feature>
<evidence type="ECO:0000256" key="5">
    <source>
        <dbReference type="SAM" id="Phobius"/>
    </source>
</evidence>
<evidence type="ECO:0000313" key="8">
    <source>
        <dbReference type="EMBL" id="MEC0484585.1"/>
    </source>
</evidence>
<dbReference type="PANTHER" id="PTHR43027">
    <property type="entry name" value="DOXORUBICIN RESISTANCE ABC TRANSPORTER PERMEASE PROTEIN DRRC-RELATED"/>
    <property type="match status" value="1"/>
</dbReference>
<evidence type="ECO:0000313" key="10">
    <source>
        <dbReference type="Proteomes" id="UP001341297"/>
    </source>
</evidence>
<dbReference type="GO" id="GO:0016020">
    <property type="term" value="C:membrane"/>
    <property type="evidence" value="ECO:0007669"/>
    <property type="project" value="UniProtKB-SubCell"/>
</dbReference>
<evidence type="ECO:0000256" key="1">
    <source>
        <dbReference type="ARBA" id="ARBA00004141"/>
    </source>
</evidence>
<accession>A0A0J6EZU9</accession>
<reference evidence="7" key="2">
    <citation type="submission" date="2015-10" db="EMBL/GenBank/DDBJ databases">
        <authorList>
            <person name="Gilbert D.G."/>
        </authorList>
    </citation>
    <scope>NUCLEOTIDE SEQUENCE</scope>
    <source>
        <strain evidence="7">GO-13</strain>
    </source>
</reference>
<feature type="domain" description="ABC-2 type transporter transmembrane" evidence="6">
    <location>
        <begin position="133"/>
        <end position="288"/>
    </location>
</feature>
<dbReference type="EMBL" id="LECW02000001">
    <property type="protein sequence ID" value="KRT95548.1"/>
    <property type="molecule type" value="Genomic_DNA"/>
</dbReference>
<evidence type="ECO:0000256" key="4">
    <source>
        <dbReference type="ARBA" id="ARBA00023136"/>
    </source>
</evidence>
<dbReference type="RefSeq" id="WP_048352804.1">
    <property type="nucleotide sequence ID" value="NZ_CP023481.1"/>
</dbReference>
<feature type="transmembrane region" description="Helical" evidence="5">
    <location>
        <begin position="211"/>
        <end position="231"/>
    </location>
</feature>
<feature type="transmembrane region" description="Helical" evidence="5">
    <location>
        <begin position="18"/>
        <end position="37"/>
    </location>
</feature>
<feature type="transmembrane region" description="Helical" evidence="5">
    <location>
        <begin position="243"/>
        <end position="262"/>
    </location>
</feature>
<dbReference type="Proteomes" id="UP000036168">
    <property type="component" value="Unassembled WGS sequence"/>
</dbReference>
<dbReference type="PATRIC" id="fig|1664069.3.peg.2326"/>
<comment type="caution">
    <text evidence="7">The sequence shown here is derived from an EMBL/GenBank/DDBJ whole genome shotgun (WGS) entry which is preliminary data.</text>
</comment>
<name>A0A0J6EZU9_9BACI</name>
<evidence type="ECO:0000256" key="2">
    <source>
        <dbReference type="ARBA" id="ARBA00022692"/>
    </source>
</evidence>
<evidence type="ECO:0000313" key="7">
    <source>
        <dbReference type="EMBL" id="KRT95548.1"/>
    </source>
</evidence>
<dbReference type="GO" id="GO:0140359">
    <property type="term" value="F:ABC-type transporter activity"/>
    <property type="evidence" value="ECO:0007669"/>
    <property type="project" value="InterPro"/>
</dbReference>
<gene>
    <name evidence="7" type="ORF">AB447_200040</name>
    <name evidence="8" type="ORF">P8828_06945</name>
</gene>
<protein>
    <submittedName>
        <fullName evidence="7">ABC transporter permease</fullName>
    </submittedName>
</protein>
<evidence type="ECO:0000259" key="6">
    <source>
        <dbReference type="Pfam" id="PF01061"/>
    </source>
</evidence>
<accession>A0A0J6EX04</accession>
<dbReference type="Proteomes" id="UP001341297">
    <property type="component" value="Unassembled WGS sequence"/>
</dbReference>
<keyword evidence="3 5" id="KW-1133">Transmembrane helix</keyword>
<dbReference type="EMBL" id="JARRTL010000007">
    <property type="protein sequence ID" value="MEC0484585.1"/>
    <property type="molecule type" value="Genomic_DNA"/>
</dbReference>
<keyword evidence="4 5" id="KW-0472">Membrane</keyword>
<dbReference type="InterPro" id="IPR052902">
    <property type="entry name" value="ABC-2_transporter"/>
</dbReference>
<feature type="transmembrane region" description="Helical" evidence="5">
    <location>
        <begin position="136"/>
        <end position="156"/>
    </location>
</feature>
<sequence length="329" mass="36589">MTITVFRNRLDRMLTKKAVLIIAIVVIPLMIGAAIFFSSQTIVKDKVAFITDDSLHIPSDPKIDVVQVDKKPPFSSLVLGQYNFLVEKKGSGYKVTTLKNETDQKRIEQFFKTGHLTESYRGDDQIRNDRGIGTNILGFIVMLVFMQGVAVTALYPEDRTIGAFRRMLASPLSVGKYLFAQSIFTFLCLYIPSYAAIVITSKLFGADIGYSFEMLAVLIGILTALATGFSICMTSIMKRNINLAASGISIVTCVLGGCFISFTSSNPILEAICTILPQKAFMTLIHGVEIGRSAMEYKGQIIYLFIWTIMLWLIGVFITKRRICKGIYE</sequence>
<evidence type="ECO:0000313" key="9">
    <source>
        <dbReference type="Proteomes" id="UP000036168"/>
    </source>
</evidence>
<organism evidence="7 9">
    <name type="scientific">Bacillus glycinifermentans</name>
    <dbReference type="NCBI Taxonomy" id="1664069"/>
    <lineage>
        <taxon>Bacteria</taxon>
        <taxon>Bacillati</taxon>
        <taxon>Bacillota</taxon>
        <taxon>Bacilli</taxon>
        <taxon>Bacillales</taxon>
        <taxon>Bacillaceae</taxon>
        <taxon>Bacillus</taxon>
    </lineage>
</organism>
<dbReference type="Pfam" id="PF01061">
    <property type="entry name" value="ABC2_membrane"/>
    <property type="match status" value="1"/>
</dbReference>
<proteinExistence type="predicted"/>